<keyword evidence="2" id="KW-1185">Reference proteome</keyword>
<accession>A0A7W4KB04</accession>
<dbReference type="Gene3D" id="3.40.50.2000">
    <property type="entry name" value="Glycogen Phosphorylase B"/>
    <property type="match status" value="1"/>
</dbReference>
<dbReference type="InterPro" id="IPR011990">
    <property type="entry name" value="TPR-like_helical_dom_sf"/>
</dbReference>
<organism evidence="1 2">
    <name type="scientific">Gluconacetobacter takamatsuzukensis</name>
    <dbReference type="NCBI Taxonomy" id="1286190"/>
    <lineage>
        <taxon>Bacteria</taxon>
        <taxon>Pseudomonadati</taxon>
        <taxon>Pseudomonadota</taxon>
        <taxon>Alphaproteobacteria</taxon>
        <taxon>Acetobacterales</taxon>
        <taxon>Acetobacteraceae</taxon>
        <taxon>Gluconacetobacter</taxon>
    </lineage>
</organism>
<reference evidence="1 2" key="1">
    <citation type="submission" date="2020-04" db="EMBL/GenBank/DDBJ databases">
        <title>Description of novel Gluconacetobacter.</title>
        <authorList>
            <person name="Sombolestani A."/>
        </authorList>
    </citation>
    <scope>NUCLEOTIDE SEQUENCE [LARGE SCALE GENOMIC DNA]</scope>
    <source>
        <strain evidence="1 2">LMG 27800</strain>
    </source>
</reference>
<evidence type="ECO:0000313" key="2">
    <source>
        <dbReference type="Proteomes" id="UP000540556"/>
    </source>
</evidence>
<comment type="caution">
    <text evidence="1">The sequence shown here is derived from an EMBL/GenBank/DDBJ whole genome shotgun (WGS) entry which is preliminary data.</text>
</comment>
<dbReference type="Gene3D" id="1.25.40.10">
    <property type="entry name" value="Tetratricopeptide repeat domain"/>
    <property type="match status" value="1"/>
</dbReference>
<gene>
    <name evidence="1" type="ORF">HLH27_00925</name>
</gene>
<evidence type="ECO:0000313" key="1">
    <source>
        <dbReference type="EMBL" id="MBB2203582.1"/>
    </source>
</evidence>
<dbReference type="AlphaFoldDB" id="A0A7W4KB04"/>
<dbReference type="SUPFAM" id="SSF53756">
    <property type="entry name" value="UDP-Glycosyltransferase/glycogen phosphorylase"/>
    <property type="match status" value="1"/>
</dbReference>
<proteinExistence type="predicted"/>
<protein>
    <submittedName>
        <fullName evidence="1">Glycosyltransferase family protein</fullName>
    </submittedName>
</protein>
<keyword evidence="1" id="KW-0808">Transferase</keyword>
<name>A0A7W4KB04_9PROT</name>
<dbReference type="Proteomes" id="UP000540556">
    <property type="component" value="Unassembled WGS sequence"/>
</dbReference>
<dbReference type="GO" id="GO:0016740">
    <property type="term" value="F:transferase activity"/>
    <property type="evidence" value="ECO:0007669"/>
    <property type="project" value="UniProtKB-KW"/>
</dbReference>
<dbReference type="EMBL" id="JABEQK010000001">
    <property type="protein sequence ID" value="MBB2203582.1"/>
    <property type="molecule type" value="Genomic_DNA"/>
</dbReference>
<dbReference type="SUPFAM" id="SSF48452">
    <property type="entry name" value="TPR-like"/>
    <property type="match status" value="1"/>
</dbReference>
<sequence>MVRSASAEEIIRTGDRLFAEGRGLDAVRLVLEVTAHHMNDWRVSLAGADVILRHTVSYNIVETLLRNARRCHPDHIQTQALLAHVLMAGGDIAGGCALFSEMMQRYPDERGTICEHMSMSFLDTGYPAESLQILLSHLETARPTVAMLNNVACSLHRLNRSAEAVSWYEQALALDPARPEIRFGQACSLLKAGRLREGWPLFFDRILSVRNGAAWFLSLPRLRPGDEVAGRRIILFYEQGLGDAIQFIRFVPGLVAKGAEVTILVPQPLVRLLAQSYPAASVREIDGFGREDGYDYAVPIPDLPYIAGVLSMHDIPAPIPYLRADSGDVARFAALLPARRPRIGLVWAGETRTRSEHVLADRRRSTTLAAMGEALTPVEATLVNLQFGAPRGEIAGWRGQAVCDLMGDVRDLADTAAIMANLDLVISVDTSPLHLAGAVGCPVWLVSRWDACWRWENSGDRSPWYPGMRIFRAQERSFVPVLQQVGAALRKWVACRQPGDGHGAESGGWQA</sequence>